<organism evidence="2">
    <name type="scientific">Dulem virus 33</name>
    <dbReference type="NCBI Taxonomy" id="3145751"/>
    <lineage>
        <taxon>Viruses</taxon>
        <taxon>Duplodnaviria</taxon>
        <taxon>Heunggongvirae</taxon>
        <taxon>Uroviricota</taxon>
        <taxon>Caudoviricetes</taxon>
    </lineage>
</organism>
<feature type="compositionally biased region" description="Acidic residues" evidence="1">
    <location>
        <begin position="431"/>
        <end position="447"/>
    </location>
</feature>
<dbReference type="EMBL" id="PP511792">
    <property type="protein sequence ID" value="XCD07640.1"/>
    <property type="molecule type" value="Genomic_DNA"/>
</dbReference>
<dbReference type="InterPro" id="IPR021145">
    <property type="entry name" value="Portal_protein_SPP1_Gp6-like"/>
</dbReference>
<feature type="region of interest" description="Disordered" evidence="1">
    <location>
        <begin position="421"/>
        <end position="447"/>
    </location>
</feature>
<dbReference type="Pfam" id="PF05133">
    <property type="entry name" value="SPP1_portal"/>
    <property type="match status" value="1"/>
</dbReference>
<reference evidence="2" key="1">
    <citation type="submission" date="2024-03" db="EMBL/GenBank/DDBJ databases">
        <title>Diverse circular DNA viruses in blood, oral, and fecal samples of captive lemurs.</title>
        <authorList>
            <person name="Paietta E.N."/>
            <person name="Kraberger S."/>
            <person name="Lund M.C."/>
            <person name="Custer J.M."/>
            <person name="Vargas K.M."/>
            <person name="Ehmke E.E."/>
            <person name="Yoder A.D."/>
            <person name="Varsani A."/>
        </authorList>
    </citation>
    <scope>NUCLEOTIDE SEQUENCE</scope>
    <source>
        <strain evidence="2">Duke_28FS_2</strain>
    </source>
</reference>
<accession>A0AAU8B5L0</accession>
<protein>
    <submittedName>
        <fullName evidence="2">Portal protein</fullName>
    </submittedName>
</protein>
<proteinExistence type="predicted"/>
<evidence type="ECO:0000256" key="1">
    <source>
        <dbReference type="SAM" id="MobiDB-lite"/>
    </source>
</evidence>
<sequence>MDFIMSAINGHKASELYKMAVDAEEYDRQRNVTILSYQKLLYTLAGKAVPDNYSANYKIASNFFNRFVTQENQYLLGNGVTLDKKANKDKLGMDFDQVLQRAGRNALVQAVCFGFWNLDHLEVFKLTEFVPLYDEENAALMAGIRFWQISEDKPLRATLFELDGYTDYIRKDGNMIVLYKKRNYKQVVRQSEADGVEIYDGGNYPGFPIIPLWGNPHHQSELVGLRQSIDAYDLIKSGFANDVDDASQIYWIMSNTGGMDDVDRAQFLSRIKATHIVDADASSGTETEAHTIEAPYLSRTAYLDRLEQDMYNDYQALNVSAISGGQKTATEITAAYQPFDNKVDQFEYCVRDFLRGLFQIVGIEGKPSFTRIKIPTQSEDMQVLLMAAQYLDDEYVTKKVCAILGDPDAAEEILKRKAAEDLDRLSGGGNDDGEDQPEEVITDGETG</sequence>
<name>A0AAU8B5L0_9CAUD</name>
<evidence type="ECO:0000313" key="2">
    <source>
        <dbReference type="EMBL" id="XCD07640.1"/>
    </source>
</evidence>